<name>A0A7C3PJX0_9CYAN</name>
<organism evidence="2">
    <name type="scientific">Oscillatoriales cyanobacterium SpSt-418</name>
    <dbReference type="NCBI Taxonomy" id="2282169"/>
    <lineage>
        <taxon>Bacteria</taxon>
        <taxon>Bacillati</taxon>
        <taxon>Cyanobacteriota</taxon>
        <taxon>Cyanophyceae</taxon>
        <taxon>Oscillatoriophycideae</taxon>
        <taxon>Oscillatoriales</taxon>
    </lineage>
</organism>
<proteinExistence type="predicted"/>
<dbReference type="EMBL" id="DSRU01000277">
    <property type="protein sequence ID" value="HFM99880.1"/>
    <property type="molecule type" value="Genomic_DNA"/>
</dbReference>
<evidence type="ECO:0000256" key="1">
    <source>
        <dbReference type="SAM" id="Phobius"/>
    </source>
</evidence>
<gene>
    <name evidence="2" type="ORF">ENR64_19425</name>
</gene>
<sequence length="162" mass="19058">MKARSPDYRPLNLRDTYICPVCRHGHLTEMAMMDAFACNFCRHIFAVNLAEQSIRVEDSSQRSVWHWNGHRWQSAYATPGDITIVLWLVSVLVMTLPAGIVWLSFYTFPPLEGSRLSWLPLVWFVVTFLFHTTMVSWLVLEHYQVPFYVTLKVRISRLLRQR</sequence>
<dbReference type="AlphaFoldDB" id="A0A7C3PJX0"/>
<comment type="caution">
    <text evidence="2">The sequence shown here is derived from an EMBL/GenBank/DDBJ whole genome shotgun (WGS) entry which is preliminary data.</text>
</comment>
<keyword evidence="1" id="KW-0472">Membrane</keyword>
<reference evidence="2" key="1">
    <citation type="journal article" date="2020" name="mSystems">
        <title>Genome- and Community-Level Interaction Insights into Carbon Utilization and Element Cycling Functions of Hydrothermarchaeota in Hydrothermal Sediment.</title>
        <authorList>
            <person name="Zhou Z."/>
            <person name="Liu Y."/>
            <person name="Xu W."/>
            <person name="Pan J."/>
            <person name="Luo Z.H."/>
            <person name="Li M."/>
        </authorList>
    </citation>
    <scope>NUCLEOTIDE SEQUENCE [LARGE SCALE GENOMIC DNA]</scope>
    <source>
        <strain evidence="2">SpSt-418</strain>
    </source>
</reference>
<keyword evidence="1" id="KW-0812">Transmembrane</keyword>
<keyword evidence="1" id="KW-1133">Transmembrane helix</keyword>
<protein>
    <submittedName>
        <fullName evidence="2">Uncharacterized protein</fullName>
    </submittedName>
</protein>
<feature type="transmembrane region" description="Helical" evidence="1">
    <location>
        <begin position="118"/>
        <end position="140"/>
    </location>
</feature>
<accession>A0A7C3PJX0</accession>
<evidence type="ECO:0000313" key="2">
    <source>
        <dbReference type="EMBL" id="HFM99880.1"/>
    </source>
</evidence>
<feature type="transmembrane region" description="Helical" evidence="1">
    <location>
        <begin position="84"/>
        <end position="106"/>
    </location>
</feature>